<dbReference type="EMBL" id="JAFNAA010000005">
    <property type="protein sequence ID" value="MBO1107874.1"/>
    <property type="molecule type" value="Genomic_DNA"/>
</dbReference>
<dbReference type="GO" id="GO:0003677">
    <property type="term" value="F:DNA binding"/>
    <property type="evidence" value="ECO:0007669"/>
    <property type="project" value="UniProtKB-KW"/>
</dbReference>
<name>A0A1A9B0K8_PLESH</name>
<dbReference type="AlphaFoldDB" id="A0A1A9B0K8"/>
<organism evidence="4 5">
    <name type="scientific">Plesiomonas shigelloides</name>
    <name type="common">Aeromonas shigelloides</name>
    <dbReference type="NCBI Taxonomy" id="703"/>
    <lineage>
        <taxon>Bacteria</taxon>
        <taxon>Pseudomonadati</taxon>
        <taxon>Pseudomonadota</taxon>
        <taxon>Gammaproteobacteria</taxon>
        <taxon>Enterobacterales</taxon>
        <taxon>Enterobacteriaceae</taxon>
        <taxon>Plesiomonas</taxon>
    </lineage>
</organism>
<dbReference type="CDD" id="cd07377">
    <property type="entry name" value="WHTH_GntR"/>
    <property type="match status" value="1"/>
</dbReference>
<dbReference type="Gene3D" id="1.20.120.530">
    <property type="entry name" value="GntR ligand-binding domain-like"/>
    <property type="match status" value="1"/>
</dbReference>
<dbReference type="Proteomes" id="UP000664658">
    <property type="component" value="Unassembled WGS sequence"/>
</dbReference>
<dbReference type="SUPFAM" id="SSF46785">
    <property type="entry name" value="Winged helix' DNA-binding domain"/>
    <property type="match status" value="1"/>
</dbReference>
<reference evidence="4" key="1">
    <citation type="submission" date="2021-03" db="EMBL/GenBank/DDBJ databases">
        <title>Plesiomonas shigelloides zfcc0051, isolated from zebrafish feces.</title>
        <authorList>
            <person name="Vanderhoek Z."/>
            <person name="Gaulke C."/>
        </authorList>
    </citation>
    <scope>NUCLEOTIDE SEQUENCE</scope>
    <source>
        <strain evidence="4">Zfcc0051</strain>
    </source>
</reference>
<keyword evidence="3" id="KW-0804">Transcription</keyword>
<dbReference type="GO" id="GO:0003700">
    <property type="term" value="F:DNA-binding transcription factor activity"/>
    <property type="evidence" value="ECO:0007669"/>
    <property type="project" value="InterPro"/>
</dbReference>
<evidence type="ECO:0000256" key="3">
    <source>
        <dbReference type="ARBA" id="ARBA00023163"/>
    </source>
</evidence>
<dbReference type="PANTHER" id="PTHR43537:SF20">
    <property type="entry name" value="HTH-TYPE TRANSCRIPTIONAL REPRESSOR GLAR"/>
    <property type="match status" value="1"/>
</dbReference>
<dbReference type="GeneID" id="69704415"/>
<protein>
    <submittedName>
        <fullName evidence="4">FCD domain-containing protein</fullName>
    </submittedName>
</protein>
<evidence type="ECO:0000313" key="4">
    <source>
        <dbReference type="EMBL" id="MBO1107874.1"/>
    </source>
</evidence>
<dbReference type="SMART" id="SM00345">
    <property type="entry name" value="HTH_GNTR"/>
    <property type="match status" value="1"/>
</dbReference>
<proteinExistence type="predicted"/>
<evidence type="ECO:0000256" key="2">
    <source>
        <dbReference type="ARBA" id="ARBA00023125"/>
    </source>
</evidence>
<evidence type="ECO:0000256" key="1">
    <source>
        <dbReference type="ARBA" id="ARBA00023015"/>
    </source>
</evidence>
<dbReference type="InterPro" id="IPR008920">
    <property type="entry name" value="TF_FadR/GntR_C"/>
</dbReference>
<dbReference type="InterPro" id="IPR011711">
    <property type="entry name" value="GntR_C"/>
</dbReference>
<dbReference type="Pfam" id="PF07729">
    <property type="entry name" value="FCD"/>
    <property type="match status" value="1"/>
</dbReference>
<dbReference type="KEGG" id="pshi:SAMEA2665130_2647"/>
<accession>A0A1A9B0K8</accession>
<dbReference type="PROSITE" id="PS50949">
    <property type="entry name" value="HTH_GNTR"/>
    <property type="match status" value="1"/>
</dbReference>
<comment type="caution">
    <text evidence="4">The sequence shown here is derived from an EMBL/GenBank/DDBJ whole genome shotgun (WGS) entry which is preliminary data.</text>
</comment>
<dbReference type="InterPro" id="IPR000524">
    <property type="entry name" value="Tscrpt_reg_HTH_GntR"/>
</dbReference>
<gene>
    <name evidence="4" type="ORF">J2R62_06500</name>
</gene>
<dbReference type="PANTHER" id="PTHR43537">
    <property type="entry name" value="TRANSCRIPTIONAL REGULATOR, GNTR FAMILY"/>
    <property type="match status" value="1"/>
</dbReference>
<evidence type="ECO:0000313" key="5">
    <source>
        <dbReference type="Proteomes" id="UP000664658"/>
    </source>
</evidence>
<dbReference type="InterPro" id="IPR036388">
    <property type="entry name" value="WH-like_DNA-bd_sf"/>
</dbReference>
<dbReference type="InterPro" id="IPR036390">
    <property type="entry name" value="WH_DNA-bd_sf"/>
</dbReference>
<sequence length="228" mass="26650">MSSPTITDQIFQVIKKDILLGILKPGQKLVVAELKERYGVGASPIREALIKLSWNKFVYIEPQKGCWVAPVSIAELEDILDTRYTLERILLTKSIEQGDEEWELNVITSHHKLARIDDPANPDIDYDEWEERHNHFHLSLLSGCNSPKMLEFMENILEQMARYRHIWVNIRLDYAQRYHDNGEHEKLMQAVLDRNIPLAIELTERHSQRALELMKESIHYLEKINALA</sequence>
<dbReference type="Pfam" id="PF00392">
    <property type="entry name" value="GntR"/>
    <property type="match status" value="1"/>
</dbReference>
<dbReference type="SMART" id="SM00895">
    <property type="entry name" value="FCD"/>
    <property type="match status" value="1"/>
</dbReference>
<dbReference type="Gene3D" id="1.10.10.10">
    <property type="entry name" value="Winged helix-like DNA-binding domain superfamily/Winged helix DNA-binding domain"/>
    <property type="match status" value="1"/>
</dbReference>
<dbReference type="SUPFAM" id="SSF48008">
    <property type="entry name" value="GntR ligand-binding domain-like"/>
    <property type="match status" value="1"/>
</dbReference>
<dbReference type="RefSeq" id="WP_010864680.1">
    <property type="nucleotide sequence ID" value="NZ_CP027852.1"/>
</dbReference>
<keyword evidence="2" id="KW-0238">DNA-binding</keyword>
<keyword evidence="1" id="KW-0805">Transcription regulation</keyword>